<sequence>MPAKLYSFSSSVWASVPRIALVEKQITDVEIVEVNLFNAENYSPAYLKINKNATVPSLIHHKNNHATIDDSTTIAEFLDSAYPEGPSLLPADEAAAAQVRELVAKSHSVDPNLVSLGAVNEQELAQKKPVVTAIMGGRVAALTRFTEEAPEHSVFYSEKVDAAKQLIGTYENPEHAGSLYSAINAEWAKIFAYFDEIELLLASHDGPYLIGKQYTLADVHFTCLIARLYVNRQDLLFENRPHLLKYWKTVQTRESFKVVYAELH</sequence>
<dbReference type="GO" id="GO:0006559">
    <property type="term" value="P:L-phenylalanine catabolic process"/>
    <property type="evidence" value="ECO:0007669"/>
    <property type="project" value="TreeGrafter"/>
</dbReference>
<dbReference type="InterPro" id="IPR036249">
    <property type="entry name" value="Thioredoxin-like_sf"/>
</dbReference>
<evidence type="ECO:0000259" key="2">
    <source>
        <dbReference type="PROSITE" id="PS50405"/>
    </source>
</evidence>
<dbReference type="InterPro" id="IPR036282">
    <property type="entry name" value="Glutathione-S-Trfase_C_sf"/>
</dbReference>
<dbReference type="PROSITE" id="PS50405">
    <property type="entry name" value="GST_CTER"/>
    <property type="match status" value="1"/>
</dbReference>
<keyword evidence="4" id="KW-1185">Reference proteome</keyword>
<dbReference type="SUPFAM" id="SSF47616">
    <property type="entry name" value="GST C-terminal domain-like"/>
    <property type="match status" value="1"/>
</dbReference>
<dbReference type="Gene3D" id="1.20.1050.10">
    <property type="match status" value="1"/>
</dbReference>
<accession>A0A433D7K9</accession>
<dbReference type="Pfam" id="PF13417">
    <property type="entry name" value="GST_N_3"/>
    <property type="match status" value="1"/>
</dbReference>
<dbReference type="InterPro" id="IPR004045">
    <property type="entry name" value="Glutathione_S-Trfase_N"/>
</dbReference>
<evidence type="ECO:0000313" key="4">
    <source>
        <dbReference type="Proteomes" id="UP000268093"/>
    </source>
</evidence>
<dbReference type="GO" id="GO:0006749">
    <property type="term" value="P:glutathione metabolic process"/>
    <property type="evidence" value="ECO:0007669"/>
    <property type="project" value="TreeGrafter"/>
</dbReference>
<dbReference type="CDD" id="cd00299">
    <property type="entry name" value="GST_C_family"/>
    <property type="match status" value="1"/>
</dbReference>
<dbReference type="PANTHER" id="PTHR42673:SF4">
    <property type="entry name" value="MALEYLACETOACETATE ISOMERASE"/>
    <property type="match status" value="1"/>
</dbReference>
<evidence type="ECO:0000313" key="3">
    <source>
        <dbReference type="EMBL" id="RUP46844.1"/>
    </source>
</evidence>
<feature type="domain" description="GST C-terminal" evidence="2">
    <location>
        <begin position="120"/>
        <end position="264"/>
    </location>
</feature>
<feature type="domain" description="GST N-terminal" evidence="1">
    <location>
        <begin position="1"/>
        <end position="86"/>
    </location>
</feature>
<dbReference type="SUPFAM" id="SSF52833">
    <property type="entry name" value="Thioredoxin-like"/>
    <property type="match status" value="1"/>
</dbReference>
<organism evidence="3 4">
    <name type="scientific">Jimgerdemannia flammicorona</name>
    <dbReference type="NCBI Taxonomy" id="994334"/>
    <lineage>
        <taxon>Eukaryota</taxon>
        <taxon>Fungi</taxon>
        <taxon>Fungi incertae sedis</taxon>
        <taxon>Mucoromycota</taxon>
        <taxon>Mucoromycotina</taxon>
        <taxon>Endogonomycetes</taxon>
        <taxon>Endogonales</taxon>
        <taxon>Endogonaceae</taxon>
        <taxon>Jimgerdemannia</taxon>
    </lineage>
</organism>
<dbReference type="PROSITE" id="PS50404">
    <property type="entry name" value="GST_NTER"/>
    <property type="match status" value="1"/>
</dbReference>
<dbReference type="InterPro" id="IPR040079">
    <property type="entry name" value="Glutathione_S-Trfase"/>
</dbReference>
<dbReference type="OrthoDB" id="422574at2759"/>
<dbReference type="Proteomes" id="UP000268093">
    <property type="component" value="Unassembled WGS sequence"/>
</dbReference>
<dbReference type="Gene3D" id="3.40.30.10">
    <property type="entry name" value="Glutaredoxin"/>
    <property type="match status" value="1"/>
</dbReference>
<proteinExistence type="predicted"/>
<dbReference type="InterPro" id="IPR004046">
    <property type="entry name" value="GST_C"/>
</dbReference>
<dbReference type="PANTHER" id="PTHR42673">
    <property type="entry name" value="MALEYLACETOACETATE ISOMERASE"/>
    <property type="match status" value="1"/>
</dbReference>
<dbReference type="Pfam" id="PF14497">
    <property type="entry name" value="GST_C_3"/>
    <property type="match status" value="1"/>
</dbReference>
<dbReference type="GO" id="GO:0004364">
    <property type="term" value="F:glutathione transferase activity"/>
    <property type="evidence" value="ECO:0007669"/>
    <property type="project" value="TreeGrafter"/>
</dbReference>
<protein>
    <recommendedName>
        <fullName evidence="5">Glutathione S-transferase</fullName>
    </recommendedName>
</protein>
<dbReference type="SFLD" id="SFLDG00358">
    <property type="entry name" value="Main_(cytGST)"/>
    <property type="match status" value="1"/>
</dbReference>
<dbReference type="SFLD" id="SFLDS00019">
    <property type="entry name" value="Glutathione_Transferase_(cytos"/>
    <property type="match status" value="1"/>
</dbReference>
<name>A0A433D7K9_9FUNG</name>
<reference evidence="3 4" key="1">
    <citation type="journal article" date="2018" name="New Phytol.">
        <title>Phylogenomics of Endogonaceae and evolution of mycorrhizas within Mucoromycota.</title>
        <authorList>
            <person name="Chang Y."/>
            <person name="Desiro A."/>
            <person name="Na H."/>
            <person name="Sandor L."/>
            <person name="Lipzen A."/>
            <person name="Clum A."/>
            <person name="Barry K."/>
            <person name="Grigoriev I.V."/>
            <person name="Martin F.M."/>
            <person name="Stajich J.E."/>
            <person name="Smith M.E."/>
            <person name="Bonito G."/>
            <person name="Spatafora J.W."/>
        </authorList>
    </citation>
    <scope>NUCLEOTIDE SEQUENCE [LARGE SCALE GENOMIC DNA]</scope>
    <source>
        <strain evidence="3 4">GMNB39</strain>
    </source>
</reference>
<dbReference type="EMBL" id="RBNI01005289">
    <property type="protein sequence ID" value="RUP46844.1"/>
    <property type="molecule type" value="Genomic_DNA"/>
</dbReference>
<gene>
    <name evidence="3" type="ORF">BC936DRAFT_146457</name>
</gene>
<dbReference type="GO" id="GO:0016034">
    <property type="term" value="F:maleylacetoacetate isomerase activity"/>
    <property type="evidence" value="ECO:0007669"/>
    <property type="project" value="TreeGrafter"/>
</dbReference>
<dbReference type="AlphaFoldDB" id="A0A433D7K9"/>
<evidence type="ECO:0000259" key="1">
    <source>
        <dbReference type="PROSITE" id="PS50404"/>
    </source>
</evidence>
<evidence type="ECO:0008006" key="5">
    <source>
        <dbReference type="Google" id="ProtNLM"/>
    </source>
</evidence>
<comment type="caution">
    <text evidence="3">The sequence shown here is derived from an EMBL/GenBank/DDBJ whole genome shotgun (WGS) entry which is preliminary data.</text>
</comment>
<dbReference type="InterPro" id="IPR010987">
    <property type="entry name" value="Glutathione-S-Trfase_C-like"/>
</dbReference>